<evidence type="ECO:0000256" key="5">
    <source>
        <dbReference type="SAM" id="SignalP"/>
    </source>
</evidence>
<dbReference type="InterPro" id="IPR055557">
    <property type="entry name" value="DUF7133"/>
</dbReference>
<dbReference type="EMBL" id="JAGKQQ010000001">
    <property type="protein sequence ID" value="MBP3955875.1"/>
    <property type="molecule type" value="Genomic_DNA"/>
</dbReference>
<evidence type="ECO:0000259" key="6">
    <source>
        <dbReference type="PROSITE" id="PS51007"/>
    </source>
</evidence>
<dbReference type="InterPro" id="IPR036909">
    <property type="entry name" value="Cyt_c-like_dom_sf"/>
</dbReference>
<dbReference type="PROSITE" id="PS50077">
    <property type="entry name" value="HEAT_REPEAT"/>
    <property type="match status" value="1"/>
</dbReference>
<accession>A0ABS5BQD2</accession>
<keyword evidence="3 4" id="KW-0408">Iron</keyword>
<dbReference type="PANTHER" id="PTHR33546">
    <property type="entry name" value="LARGE, MULTIFUNCTIONAL SECRETED PROTEIN-RELATED"/>
    <property type="match status" value="1"/>
</dbReference>
<dbReference type="InterPro" id="IPR011989">
    <property type="entry name" value="ARM-like"/>
</dbReference>
<dbReference type="InterPro" id="IPR011041">
    <property type="entry name" value="Quinoprot_gluc/sorb_DH_b-prop"/>
</dbReference>
<evidence type="ECO:0000256" key="4">
    <source>
        <dbReference type="PROSITE-ProRule" id="PRU00433"/>
    </source>
</evidence>
<keyword evidence="5" id="KW-0732">Signal</keyword>
<evidence type="ECO:0000256" key="2">
    <source>
        <dbReference type="ARBA" id="ARBA00022723"/>
    </source>
</evidence>
<reference evidence="7 8" key="1">
    <citation type="submission" date="2021-04" db="EMBL/GenBank/DDBJ databases">
        <authorList>
            <person name="Ivanova A."/>
        </authorList>
    </citation>
    <scope>NUCLEOTIDE SEQUENCE [LARGE SCALE GENOMIC DNA]</scope>
    <source>
        <strain evidence="7 8">G18</strain>
    </source>
</reference>
<dbReference type="InterPro" id="IPR009056">
    <property type="entry name" value="Cyt_c-like_dom"/>
</dbReference>
<feature type="signal peptide" evidence="5">
    <location>
        <begin position="1"/>
        <end position="19"/>
    </location>
</feature>
<dbReference type="SUPFAM" id="SSF50952">
    <property type="entry name" value="Soluble quinoprotein glucose dehydrogenase"/>
    <property type="match status" value="1"/>
</dbReference>
<dbReference type="NCBIfam" id="TIGR02603">
    <property type="entry name" value="CxxCH_TIGR02603"/>
    <property type="match status" value="1"/>
</dbReference>
<feature type="chain" id="PRO_5046110931" evidence="5">
    <location>
        <begin position="20"/>
        <end position="1166"/>
    </location>
</feature>
<evidence type="ECO:0000313" key="7">
    <source>
        <dbReference type="EMBL" id="MBP3955875.1"/>
    </source>
</evidence>
<dbReference type="InterPro" id="IPR021133">
    <property type="entry name" value="HEAT_type_2"/>
</dbReference>
<dbReference type="InterPro" id="IPR013428">
    <property type="entry name" value="Membrane-bound_put_N"/>
</dbReference>
<dbReference type="Gene3D" id="2.120.10.30">
    <property type="entry name" value="TolB, C-terminal domain"/>
    <property type="match status" value="1"/>
</dbReference>
<keyword evidence="2 4" id="KW-0479">Metal-binding</keyword>
<keyword evidence="8" id="KW-1185">Reference proteome</keyword>
<dbReference type="SUPFAM" id="SSF46626">
    <property type="entry name" value="Cytochrome c"/>
    <property type="match status" value="1"/>
</dbReference>
<dbReference type="NCBIfam" id="TIGR02604">
    <property type="entry name" value="Piru_Ver_Nterm"/>
    <property type="match status" value="1"/>
</dbReference>
<dbReference type="SUPFAM" id="SSF48371">
    <property type="entry name" value="ARM repeat"/>
    <property type="match status" value="1"/>
</dbReference>
<dbReference type="RefSeq" id="WP_210653931.1">
    <property type="nucleotide sequence ID" value="NZ_JAGKQQ010000001.1"/>
</dbReference>
<evidence type="ECO:0000313" key="8">
    <source>
        <dbReference type="Proteomes" id="UP000676565"/>
    </source>
</evidence>
<dbReference type="PANTHER" id="PTHR33546:SF1">
    <property type="entry name" value="LARGE, MULTIFUNCTIONAL SECRETED PROTEIN"/>
    <property type="match status" value="1"/>
</dbReference>
<dbReference type="PROSITE" id="PS51007">
    <property type="entry name" value="CYTC"/>
    <property type="match status" value="1"/>
</dbReference>
<organism evidence="7 8">
    <name type="scientific">Gemmata palustris</name>
    <dbReference type="NCBI Taxonomy" id="2822762"/>
    <lineage>
        <taxon>Bacteria</taxon>
        <taxon>Pseudomonadati</taxon>
        <taxon>Planctomycetota</taxon>
        <taxon>Planctomycetia</taxon>
        <taxon>Gemmatales</taxon>
        <taxon>Gemmataceae</taxon>
        <taxon>Gemmata</taxon>
    </lineage>
</organism>
<comment type="caution">
    <text evidence="7">The sequence shown here is derived from an EMBL/GenBank/DDBJ whole genome shotgun (WGS) entry which is preliminary data.</text>
</comment>
<dbReference type="Proteomes" id="UP000676565">
    <property type="component" value="Unassembled WGS sequence"/>
</dbReference>
<dbReference type="InterPro" id="IPR016024">
    <property type="entry name" value="ARM-type_fold"/>
</dbReference>
<dbReference type="Gene3D" id="1.10.760.10">
    <property type="entry name" value="Cytochrome c-like domain"/>
    <property type="match status" value="1"/>
</dbReference>
<dbReference type="Pfam" id="PF23500">
    <property type="entry name" value="DUF7133"/>
    <property type="match status" value="1"/>
</dbReference>
<dbReference type="InterPro" id="IPR013427">
    <property type="entry name" value="Haem-bd_dom_put"/>
</dbReference>
<name>A0ABS5BQD2_9BACT</name>
<proteinExistence type="predicted"/>
<feature type="domain" description="Cytochrome c" evidence="6">
    <location>
        <begin position="869"/>
        <end position="1006"/>
    </location>
</feature>
<evidence type="ECO:0000256" key="1">
    <source>
        <dbReference type="ARBA" id="ARBA00022617"/>
    </source>
</evidence>
<keyword evidence="1 4" id="KW-0349">Heme</keyword>
<dbReference type="Pfam" id="PF13646">
    <property type="entry name" value="HEAT_2"/>
    <property type="match status" value="1"/>
</dbReference>
<sequence length="1166" mass="127077">MRQYTLSLLLLLSPSLAFAQNDAKVPDPDPELERKTFTVAPGFEVSLFAADPLLAKPIQMNFDPQGRLWIASSEIYPQIKPGEKANDKIIVLEDTNGDGKADKTTVFADGLLIPTGLEPGDGGVYVANSTELVHLSASKPGGKADKKRVLLSGFGTEDTHHIIHTFRWGPDCRLYFNQSIYIHSHIETPSGVKRLNAGGIWRYNPDKTELDVFARGWVNTWGHAFDKYGQSLATDGAGGEGINHAIPGAYYLTSVGPHAQRLLHGMNPGSPKYCGLEVISGRHFPDDWQGDVVTNDFRGHRVCRFKLQEDGSTFAAREMTEVIKSNHPAFRPIDVKMGPDGALYIADWYNPIIQHGEVDFRDPRRDHTHGRIWRVTAKGRDLVKNPKLTDATIPQLLEQLKSPEQWTRQQAKRVLKERGAEKVLPELAKWVAAQPKENEDARLEAAWMYQSLAEFDPNNNYLALLEELLQAKQKSVRAAAVRLLSHHHEMVARPHIRPWLERAVSDPSPLVRLEAVRATISLIKTLPEEAVLGTDVALRALNQPMDRTLDYALWLTARELEPYWLPEFQSGKLTFGGDAKKLAFALNAIGNKDTVKPVLALIDAGKVPKENVHGLYLLLAQIGGSEELGKVFAHADRDTGVSAEQRNALFLALEDAVRTRKVAAPKNADQLHAIIDEINTQPDSKTRPASRSALRLAGLWRIGGLRPTLESIAKSEKVVDSADRTAALEGLALFGDANAKAFITKLSSSEQKPDVRRLAIVVLTALDTPAAAAEAAKFLPDAKPDEALIDLFAAFVNRKGGATVLAKALADKKLPADVAKIGLKAVRAAGQPADDLTAALTKAGDLTAARKPPTEAEVKAIAADALKTGDAARGEAVYRRKELQCLACHAYGGAGGQVGPDLTSIGASAQADYVVDSLLLPHKAIKEGFDVTRIVTTEDQVVQGIKVREGNGVLVLRTAEDKEITIPVKDIAERTKSTKSLMPEGLTDQLTKQDFADLVRYISELGKVGGAYAPSKARVVRRWQVIEPTNANLNAFRRARVSAAAEAESPFSWAPAYSKVSGDLPLAEQPKFTVWNDTAPQTVLRFQLDVTTAGAAKLKFNSVAGLTVYVGNTPIEPKPETVLDLKAGVQTVTILIDRSKRATEDVRIELDDVEKSPARVAVVGGK</sequence>
<dbReference type="InterPro" id="IPR011042">
    <property type="entry name" value="6-blade_b-propeller_TolB-like"/>
</dbReference>
<dbReference type="Gene3D" id="1.25.10.10">
    <property type="entry name" value="Leucine-rich Repeat Variant"/>
    <property type="match status" value="1"/>
</dbReference>
<protein>
    <submittedName>
        <fullName evidence="7">HEAT repeat domain-containing protein</fullName>
    </submittedName>
</protein>
<gene>
    <name evidence="7" type="ORF">J8F10_11320</name>
</gene>
<evidence type="ECO:0000256" key="3">
    <source>
        <dbReference type="ARBA" id="ARBA00023004"/>
    </source>
</evidence>